<dbReference type="SUPFAM" id="SSF109604">
    <property type="entry name" value="HD-domain/PDEase-like"/>
    <property type="match status" value="1"/>
</dbReference>
<accession>A0ABQ0G7K2</accession>
<keyword evidence="3" id="KW-1185">Reference proteome</keyword>
<feature type="signal peptide" evidence="1">
    <location>
        <begin position="1"/>
        <end position="23"/>
    </location>
</feature>
<dbReference type="RefSeq" id="XP_070915457.1">
    <property type="nucleotide sequence ID" value="XM_071059356.1"/>
</dbReference>
<dbReference type="EMBL" id="BAAFSV010000002">
    <property type="protein sequence ID" value="GAB1313726.1"/>
    <property type="molecule type" value="Genomic_DNA"/>
</dbReference>
<feature type="chain" id="PRO_5046061601" description="HD domain-containing protein" evidence="1">
    <location>
        <begin position="24"/>
        <end position="257"/>
    </location>
</feature>
<dbReference type="Proteomes" id="UP001628179">
    <property type="component" value="Unassembled WGS sequence"/>
</dbReference>
<name>A0ABQ0G7K2_9PEZI</name>
<evidence type="ECO:0000256" key="1">
    <source>
        <dbReference type="SAM" id="SignalP"/>
    </source>
</evidence>
<evidence type="ECO:0000313" key="3">
    <source>
        <dbReference type="Proteomes" id="UP001628179"/>
    </source>
</evidence>
<evidence type="ECO:0000313" key="2">
    <source>
        <dbReference type="EMBL" id="GAB1313726.1"/>
    </source>
</evidence>
<organism evidence="2 3">
    <name type="scientific">Madurella fahalii</name>
    <dbReference type="NCBI Taxonomy" id="1157608"/>
    <lineage>
        <taxon>Eukaryota</taxon>
        <taxon>Fungi</taxon>
        <taxon>Dikarya</taxon>
        <taxon>Ascomycota</taxon>
        <taxon>Pezizomycotina</taxon>
        <taxon>Sordariomycetes</taxon>
        <taxon>Sordariomycetidae</taxon>
        <taxon>Sordariales</taxon>
        <taxon>Sordariales incertae sedis</taxon>
        <taxon>Madurella</taxon>
    </lineage>
</organism>
<proteinExistence type="predicted"/>
<gene>
    <name evidence="2" type="ORF">MFIFM68171_03936</name>
</gene>
<keyword evidence="1" id="KW-0732">Signal</keyword>
<dbReference type="Gene3D" id="1.10.3210.10">
    <property type="entry name" value="Hypothetical protein af1432"/>
    <property type="match status" value="1"/>
</dbReference>
<dbReference type="GeneID" id="98174679"/>
<protein>
    <recommendedName>
        <fullName evidence="4">HD domain-containing protein</fullName>
    </recommendedName>
</protein>
<dbReference type="PANTHER" id="PTHR35569">
    <property type="entry name" value="CYANAMIDE HYDRATASE DDI2-RELATED"/>
    <property type="match status" value="1"/>
</dbReference>
<comment type="caution">
    <text evidence="2">The sequence shown here is derived from an EMBL/GenBank/DDBJ whole genome shotgun (WGS) entry which is preliminary data.</text>
</comment>
<evidence type="ECO:0008006" key="4">
    <source>
        <dbReference type="Google" id="ProtNLM"/>
    </source>
</evidence>
<dbReference type="PANTHER" id="PTHR35569:SF1">
    <property type="entry name" value="CYANAMIDE HYDRATASE DDI2-RELATED"/>
    <property type="match status" value="1"/>
</dbReference>
<reference evidence="2 3" key="1">
    <citation type="submission" date="2024-09" db="EMBL/GenBank/DDBJ databases">
        <title>Itraconazole resistance in Madurella fahalii resulting from another homologue of gene encoding cytochrome P450 14-alpha sterol demethylase (CYP51).</title>
        <authorList>
            <person name="Yoshioka I."/>
            <person name="Fahal A.H."/>
            <person name="Kaneko S."/>
            <person name="Yaguchi T."/>
        </authorList>
    </citation>
    <scope>NUCLEOTIDE SEQUENCE [LARGE SCALE GENOMIC DNA]</scope>
    <source>
        <strain evidence="2 3">IFM 68171</strain>
    </source>
</reference>
<sequence length="257" mass="29081">MLGLAHVLRLIVVATFLLPLTRATEGGFGGRGRQPYPSRTIAGVSVIDTPLIRAAEAFARQHGDDFTYNHVMRSWLFGALVIQHNETLREAIDLEVHAVATILHDLGWERSAESSIVSPDRRFEVDGAIAARDFIRRHGDGKRWGTRREQLVWDAIALHTEPSIALFKELEVQVVNRGIVLDFLGPDSGVTDEEYATVLREFPRDDFRSSFNETIIWLCQTKPASTYDTWMQPWGDRYLANYTSTGNRLIDTLFPEV</sequence>